<dbReference type="Proteomes" id="UP001164743">
    <property type="component" value="Chromosome 9A"/>
</dbReference>
<proteinExistence type="predicted"/>
<protein>
    <submittedName>
        <fullName evidence="1">Uncharacterized protein</fullName>
    </submittedName>
</protein>
<organism evidence="1 2">
    <name type="scientific">Puccinia triticina</name>
    <dbReference type="NCBI Taxonomy" id="208348"/>
    <lineage>
        <taxon>Eukaryota</taxon>
        <taxon>Fungi</taxon>
        <taxon>Dikarya</taxon>
        <taxon>Basidiomycota</taxon>
        <taxon>Pucciniomycotina</taxon>
        <taxon>Pucciniomycetes</taxon>
        <taxon>Pucciniales</taxon>
        <taxon>Pucciniaceae</taxon>
        <taxon>Puccinia</taxon>
    </lineage>
</organism>
<accession>A0ABY7CWE1</accession>
<sequence length="74" mass="8645">MELLPLLHQLFTQISDLLNPITNLQNQPGVQLKLLLEAQSKLEHTFDQLQELLFRESCPRFEPRDPHLEEAQVV</sequence>
<keyword evidence="2" id="KW-1185">Reference proteome</keyword>
<evidence type="ECO:0000313" key="2">
    <source>
        <dbReference type="Proteomes" id="UP001164743"/>
    </source>
</evidence>
<name>A0ABY7CWE1_9BASI</name>
<dbReference type="GeneID" id="77813680"/>
<evidence type="ECO:0000313" key="1">
    <source>
        <dbReference type="EMBL" id="WAQ88436.1"/>
    </source>
</evidence>
<dbReference type="EMBL" id="CP110429">
    <property type="protein sequence ID" value="WAQ88436.1"/>
    <property type="molecule type" value="Genomic_DNA"/>
</dbReference>
<gene>
    <name evidence="1" type="ORF">PtA15_9A563</name>
</gene>
<dbReference type="RefSeq" id="XP_053023991.1">
    <property type="nucleotide sequence ID" value="XM_053172785.1"/>
</dbReference>
<reference evidence="1" key="1">
    <citation type="submission" date="2022-10" db="EMBL/GenBank/DDBJ databases">
        <title>Puccinia triticina Genome sequencing and assembly.</title>
        <authorList>
            <person name="Li C."/>
        </authorList>
    </citation>
    <scope>NUCLEOTIDE SEQUENCE</scope>
    <source>
        <strain evidence="1">Pt15</strain>
    </source>
</reference>